<reference evidence="2 3" key="2">
    <citation type="submission" date="2017-09" db="EMBL/GenBank/DDBJ databases">
        <title>Extensive intraspecific genome diversity in a model arbuscular mycorrhizal fungus.</title>
        <authorList>
            <person name="Chen E.C."/>
            <person name="Morin E."/>
            <person name="Beaudet D."/>
            <person name="Noel J."/>
            <person name="Ndikumana S."/>
            <person name="Charron P."/>
            <person name="St-Onge C."/>
            <person name="Giorgi J."/>
            <person name="Grigoriev I.V."/>
            <person name="Roux C."/>
            <person name="Martin F.M."/>
            <person name="Corradi N."/>
        </authorList>
    </citation>
    <scope>NUCLEOTIDE SEQUENCE [LARGE SCALE GENOMIC DNA]</scope>
    <source>
        <strain evidence="2 3">A5</strain>
    </source>
</reference>
<evidence type="ECO:0000256" key="1">
    <source>
        <dbReference type="SAM" id="Phobius"/>
    </source>
</evidence>
<keyword evidence="1" id="KW-0812">Transmembrane</keyword>
<gene>
    <name evidence="2" type="ORF">RhiirA5_182574</name>
</gene>
<feature type="transmembrane region" description="Helical" evidence="1">
    <location>
        <begin position="12"/>
        <end position="35"/>
    </location>
</feature>
<dbReference type="EMBL" id="LLXJ01000058">
    <property type="protein sequence ID" value="PKC16142.1"/>
    <property type="molecule type" value="Genomic_DNA"/>
</dbReference>
<organism evidence="2 3">
    <name type="scientific">Rhizophagus irregularis</name>
    <dbReference type="NCBI Taxonomy" id="588596"/>
    <lineage>
        <taxon>Eukaryota</taxon>
        <taxon>Fungi</taxon>
        <taxon>Fungi incertae sedis</taxon>
        <taxon>Mucoromycota</taxon>
        <taxon>Glomeromycotina</taxon>
        <taxon>Glomeromycetes</taxon>
        <taxon>Glomerales</taxon>
        <taxon>Glomeraceae</taxon>
        <taxon>Rhizophagus</taxon>
    </lineage>
</organism>
<proteinExistence type="predicted"/>
<reference evidence="2 3" key="1">
    <citation type="submission" date="2016-04" db="EMBL/GenBank/DDBJ databases">
        <title>Genome analyses suggest a sexual origin of heterokaryosis in a supposedly ancient asexual fungus.</title>
        <authorList>
            <person name="Ropars J."/>
            <person name="Sedzielewska K."/>
            <person name="Noel J."/>
            <person name="Charron P."/>
            <person name="Farinelli L."/>
            <person name="Marton T."/>
            <person name="Kruger M."/>
            <person name="Pelin A."/>
            <person name="Brachmann A."/>
            <person name="Corradi N."/>
        </authorList>
    </citation>
    <scope>NUCLEOTIDE SEQUENCE [LARGE SCALE GENOMIC DNA]</scope>
    <source>
        <strain evidence="2 3">A5</strain>
    </source>
</reference>
<name>A0A2N0QAR0_9GLOM</name>
<comment type="caution">
    <text evidence="2">The sequence shown here is derived from an EMBL/GenBank/DDBJ whole genome shotgun (WGS) entry which is preliminary data.</text>
</comment>
<evidence type="ECO:0000313" key="2">
    <source>
        <dbReference type="EMBL" id="PKC16142.1"/>
    </source>
</evidence>
<feature type="transmembrane region" description="Helical" evidence="1">
    <location>
        <begin position="41"/>
        <end position="58"/>
    </location>
</feature>
<dbReference type="AlphaFoldDB" id="A0A2N0QAR0"/>
<evidence type="ECO:0000313" key="3">
    <source>
        <dbReference type="Proteomes" id="UP000232722"/>
    </source>
</evidence>
<dbReference type="Proteomes" id="UP000232722">
    <property type="component" value="Unassembled WGS sequence"/>
</dbReference>
<keyword evidence="1" id="KW-1133">Transmembrane helix</keyword>
<protein>
    <submittedName>
        <fullName evidence="2">Uncharacterized protein</fullName>
    </submittedName>
</protein>
<keyword evidence="1" id="KW-0472">Membrane</keyword>
<accession>A0A2N0QAR0</accession>
<sequence length="65" mass="8212">MSKKKKKKKIIFYILHISKYNKTPFFSFLFNYFTFFTYKSSLIYCFIFLFLFFLFYIIEKILKKI</sequence>